<gene>
    <name evidence="1" type="ORF">LCGC14_3089940</name>
</gene>
<accession>A0A0F8WAV8</accession>
<organism evidence="1">
    <name type="scientific">marine sediment metagenome</name>
    <dbReference type="NCBI Taxonomy" id="412755"/>
    <lineage>
        <taxon>unclassified sequences</taxon>
        <taxon>metagenomes</taxon>
        <taxon>ecological metagenomes</taxon>
    </lineage>
</organism>
<sequence length="28" mass="3751">LWMAKIKTDAYRERLKKMYEDRWEQFWE</sequence>
<feature type="non-terminal residue" evidence="1">
    <location>
        <position position="1"/>
    </location>
</feature>
<evidence type="ECO:0000313" key="1">
    <source>
        <dbReference type="EMBL" id="KKK53922.1"/>
    </source>
</evidence>
<name>A0A0F8WAV8_9ZZZZ</name>
<reference evidence="1" key="1">
    <citation type="journal article" date="2015" name="Nature">
        <title>Complex archaea that bridge the gap between prokaryotes and eukaryotes.</title>
        <authorList>
            <person name="Spang A."/>
            <person name="Saw J.H."/>
            <person name="Jorgensen S.L."/>
            <person name="Zaremba-Niedzwiedzka K."/>
            <person name="Martijn J."/>
            <person name="Lind A.E."/>
            <person name="van Eijk R."/>
            <person name="Schleper C."/>
            <person name="Guy L."/>
            <person name="Ettema T.J."/>
        </authorList>
    </citation>
    <scope>NUCLEOTIDE SEQUENCE</scope>
</reference>
<dbReference type="AlphaFoldDB" id="A0A0F8WAV8"/>
<dbReference type="EMBL" id="LAZR01066264">
    <property type="protein sequence ID" value="KKK53922.1"/>
    <property type="molecule type" value="Genomic_DNA"/>
</dbReference>
<protein>
    <submittedName>
        <fullName evidence="1">Uncharacterized protein</fullName>
    </submittedName>
</protein>
<proteinExistence type="predicted"/>
<comment type="caution">
    <text evidence="1">The sequence shown here is derived from an EMBL/GenBank/DDBJ whole genome shotgun (WGS) entry which is preliminary data.</text>
</comment>